<evidence type="ECO:0000259" key="3">
    <source>
        <dbReference type="Pfam" id="PF02397"/>
    </source>
</evidence>
<evidence type="ECO:0000313" key="5">
    <source>
        <dbReference type="Proteomes" id="UP000509302"/>
    </source>
</evidence>
<dbReference type="InterPro" id="IPR003362">
    <property type="entry name" value="Bact_transf"/>
</dbReference>
<keyword evidence="2" id="KW-1133">Transmembrane helix</keyword>
<dbReference type="RefSeq" id="WP_179242967.1">
    <property type="nucleotide sequence ID" value="NZ_CP058595.1"/>
</dbReference>
<protein>
    <submittedName>
        <fullName evidence="4">Sugar transferase</fullName>
    </submittedName>
</protein>
<proteinExistence type="inferred from homology"/>
<gene>
    <name evidence="4" type="ORF">HYG79_15460</name>
</gene>
<evidence type="ECO:0000256" key="1">
    <source>
        <dbReference type="ARBA" id="ARBA00006464"/>
    </source>
</evidence>
<keyword evidence="5" id="KW-1185">Reference proteome</keyword>
<dbReference type="PANTHER" id="PTHR30576">
    <property type="entry name" value="COLANIC BIOSYNTHESIS UDP-GLUCOSE LIPID CARRIER TRANSFERASE"/>
    <property type="match status" value="1"/>
</dbReference>
<comment type="similarity">
    <text evidence="1">Belongs to the bacterial sugar transferase family.</text>
</comment>
<accession>A0A7H9AT88</accession>
<dbReference type="Pfam" id="PF02397">
    <property type="entry name" value="Bac_transf"/>
    <property type="match status" value="1"/>
</dbReference>
<evidence type="ECO:0000313" key="4">
    <source>
        <dbReference type="EMBL" id="QLG46688.1"/>
    </source>
</evidence>
<keyword evidence="2" id="KW-0472">Membrane</keyword>
<evidence type="ECO:0000256" key="2">
    <source>
        <dbReference type="SAM" id="Phobius"/>
    </source>
</evidence>
<dbReference type="Proteomes" id="UP000509302">
    <property type="component" value="Chromosome"/>
</dbReference>
<dbReference type="PANTHER" id="PTHR30576:SF8">
    <property type="entry name" value="UNDECAPRENYL-PHOSPHATE GALACTOSE PHOSPHOTRANSFERASE"/>
    <property type="match status" value="1"/>
</dbReference>
<dbReference type="EMBL" id="CP058595">
    <property type="protein sequence ID" value="QLG46688.1"/>
    <property type="molecule type" value="Genomic_DNA"/>
</dbReference>
<feature type="transmembrane region" description="Helical" evidence="2">
    <location>
        <begin position="12"/>
        <end position="37"/>
    </location>
</feature>
<keyword evidence="4" id="KW-0808">Transferase</keyword>
<sequence>MYRYIFKPLLDFITGVILFLLLTPIFIVIMIVLYTSLKKNPFFVQKRPGKNEKIFSALKFKSMLDTVDDKGDLLPDHLRITKFGAFLRKSSLDEIPQILNVIKGDMSFVGPRPLLIRYLPYYSQREKLRHSVKPGITGLAQVSGRNYISWKKKFELDVHYAENLSLFLDLKILFKTVLKVLYSSDVAVATNKVNEYFDVERKRELEQV</sequence>
<dbReference type="GO" id="GO:0016780">
    <property type="term" value="F:phosphotransferase activity, for other substituted phosphate groups"/>
    <property type="evidence" value="ECO:0007669"/>
    <property type="project" value="TreeGrafter"/>
</dbReference>
<dbReference type="AlphaFoldDB" id="A0A7H9AT88"/>
<organism evidence="4 5">
    <name type="scientific">Costertonia aggregata</name>
    <dbReference type="NCBI Taxonomy" id="343403"/>
    <lineage>
        <taxon>Bacteria</taxon>
        <taxon>Pseudomonadati</taxon>
        <taxon>Bacteroidota</taxon>
        <taxon>Flavobacteriia</taxon>
        <taxon>Flavobacteriales</taxon>
        <taxon>Flavobacteriaceae</taxon>
        <taxon>Costertonia</taxon>
    </lineage>
</organism>
<feature type="domain" description="Bacterial sugar transferase" evidence="3">
    <location>
        <begin position="7"/>
        <end position="181"/>
    </location>
</feature>
<dbReference type="KEGG" id="cagg:HYG79_15460"/>
<name>A0A7H9AT88_9FLAO</name>
<reference evidence="4 5" key="1">
    <citation type="journal article" date="2006" name="Int. J. Syst. Evol. Microbiol.">
        <title>Costertonia aggregata gen. nov., sp. nov., a mesophilic marine bacterium of the family Flavobacteriaceae, isolated from a mature biofilm.</title>
        <authorList>
            <person name="Kwon K.K."/>
            <person name="Lee Y.K."/>
            <person name="Lee H.K."/>
        </authorList>
    </citation>
    <scope>NUCLEOTIDE SEQUENCE [LARGE SCALE GENOMIC DNA]</scope>
    <source>
        <strain evidence="4 5">KCCM 42265</strain>
    </source>
</reference>
<keyword evidence="2" id="KW-0812">Transmembrane</keyword>